<dbReference type="Pfam" id="PF00067">
    <property type="entry name" value="p450"/>
    <property type="match status" value="1"/>
</dbReference>
<dbReference type="PANTHER" id="PTHR24305:SF168">
    <property type="entry name" value="P450, PUTATIVE (EUROFUNG)-RELATED"/>
    <property type="match status" value="1"/>
</dbReference>
<evidence type="ECO:0000313" key="3">
    <source>
        <dbReference type="Proteomes" id="UP000054342"/>
    </source>
</evidence>
<proteinExistence type="predicted"/>
<dbReference type="SUPFAM" id="SSF48264">
    <property type="entry name" value="Cytochrome P450"/>
    <property type="match status" value="1"/>
</dbReference>
<dbReference type="OrthoDB" id="3934656at2759"/>
<dbReference type="Gene3D" id="1.10.630.10">
    <property type="entry name" value="Cytochrome P450"/>
    <property type="match status" value="1"/>
</dbReference>
<name>A0A0D2CZK3_9EURO</name>
<dbReference type="RefSeq" id="XP_013316136.1">
    <property type="nucleotide sequence ID" value="XM_013460682.1"/>
</dbReference>
<dbReference type="InterPro" id="IPR001128">
    <property type="entry name" value="Cyt_P450"/>
</dbReference>
<dbReference type="GO" id="GO:0020037">
    <property type="term" value="F:heme binding"/>
    <property type="evidence" value="ECO:0007669"/>
    <property type="project" value="InterPro"/>
</dbReference>
<gene>
    <name evidence="2" type="ORF">PV05_04283</name>
</gene>
<dbReference type="GeneID" id="25326191"/>
<dbReference type="InterPro" id="IPR036396">
    <property type="entry name" value="Cyt_P450_sf"/>
</dbReference>
<keyword evidence="1" id="KW-1133">Transmembrane helix</keyword>
<dbReference type="PANTHER" id="PTHR24305">
    <property type="entry name" value="CYTOCHROME P450"/>
    <property type="match status" value="1"/>
</dbReference>
<dbReference type="InterPro" id="IPR050121">
    <property type="entry name" value="Cytochrome_P450_monoxygenase"/>
</dbReference>
<dbReference type="GO" id="GO:0005506">
    <property type="term" value="F:iron ion binding"/>
    <property type="evidence" value="ECO:0007669"/>
    <property type="project" value="InterPro"/>
</dbReference>
<dbReference type="GO" id="GO:0004497">
    <property type="term" value="F:monooxygenase activity"/>
    <property type="evidence" value="ECO:0007669"/>
    <property type="project" value="InterPro"/>
</dbReference>
<feature type="transmembrane region" description="Helical" evidence="1">
    <location>
        <begin position="6"/>
        <end position="23"/>
    </location>
</feature>
<dbReference type="AlphaFoldDB" id="A0A0D2CZK3"/>
<organism evidence="2 3">
    <name type="scientific">Exophiala xenobiotica</name>
    <dbReference type="NCBI Taxonomy" id="348802"/>
    <lineage>
        <taxon>Eukaryota</taxon>
        <taxon>Fungi</taxon>
        <taxon>Dikarya</taxon>
        <taxon>Ascomycota</taxon>
        <taxon>Pezizomycotina</taxon>
        <taxon>Eurotiomycetes</taxon>
        <taxon>Chaetothyriomycetidae</taxon>
        <taxon>Chaetothyriales</taxon>
        <taxon>Herpotrichiellaceae</taxon>
        <taxon>Exophiala</taxon>
    </lineage>
</organism>
<keyword evidence="1" id="KW-0812">Transmembrane</keyword>
<dbReference type="HOGENOM" id="CLU_001570_14_6_1"/>
<reference evidence="2 3" key="1">
    <citation type="submission" date="2015-01" db="EMBL/GenBank/DDBJ databases">
        <title>The Genome Sequence of Exophiala xenobiotica CBS118157.</title>
        <authorList>
            <consortium name="The Broad Institute Genomics Platform"/>
            <person name="Cuomo C."/>
            <person name="de Hoog S."/>
            <person name="Gorbushina A."/>
            <person name="Stielow B."/>
            <person name="Teixiera M."/>
            <person name="Abouelleil A."/>
            <person name="Chapman S.B."/>
            <person name="Priest M."/>
            <person name="Young S.K."/>
            <person name="Wortman J."/>
            <person name="Nusbaum C."/>
            <person name="Birren B."/>
        </authorList>
    </citation>
    <scope>NUCLEOTIDE SEQUENCE [LARGE SCALE GENOMIC DNA]</scope>
    <source>
        <strain evidence="2 3">CBS 118157</strain>
    </source>
</reference>
<evidence type="ECO:0008006" key="4">
    <source>
        <dbReference type="Google" id="ProtNLM"/>
    </source>
</evidence>
<keyword evidence="3" id="KW-1185">Reference proteome</keyword>
<dbReference type="STRING" id="348802.A0A0D2CZK3"/>
<evidence type="ECO:0000313" key="2">
    <source>
        <dbReference type="EMBL" id="KIW55552.1"/>
    </source>
</evidence>
<protein>
    <recommendedName>
        <fullName evidence="4">Cytochrome P450</fullName>
    </recommendedName>
</protein>
<dbReference type="GO" id="GO:0016705">
    <property type="term" value="F:oxidoreductase activity, acting on paired donors, with incorporation or reduction of molecular oxygen"/>
    <property type="evidence" value="ECO:0007669"/>
    <property type="project" value="InterPro"/>
</dbReference>
<evidence type="ECO:0000256" key="1">
    <source>
        <dbReference type="SAM" id="Phobius"/>
    </source>
</evidence>
<keyword evidence="1" id="KW-0472">Membrane</keyword>
<dbReference type="Proteomes" id="UP000054342">
    <property type="component" value="Unassembled WGS sequence"/>
</dbReference>
<dbReference type="EMBL" id="KN847319">
    <property type="protein sequence ID" value="KIW55552.1"/>
    <property type="molecule type" value="Genomic_DNA"/>
</dbReference>
<sequence>MALWALGLGLIVAYIAIHKFLVWRRLRHIPGASWCGWFDSWMLQRAFRGTMYDDLGQLCEQYGPLVRIAPNYVICGDPIEVRRLWAVRSQFDRSPWFKGFQVDSPNDSSISMRDRALHTALRSKLAAGYSGKDVDHLDESIDQQIANLIRLIEAKYLTTDTDFRPVDIARKVQYLTLDVISTIAFGRTFGFIDNDGVLFDYIKTTEESLPLLQVIALLPWLLNVLQSPVFKPIRPTSTDAIGLGRIMG</sequence>
<accession>A0A0D2CZK3</accession>